<dbReference type="InterPro" id="IPR036890">
    <property type="entry name" value="HATPase_C_sf"/>
</dbReference>
<dbReference type="Pfam" id="PF04024">
    <property type="entry name" value="PspC"/>
    <property type="match status" value="1"/>
</dbReference>
<reference evidence="6 7" key="1">
    <citation type="submission" date="2018-08" db="EMBL/GenBank/DDBJ databases">
        <title>Whole genome sequence analysis of Dermacoccus abyssi bacteria isolated from Deep Mariana trench Micromonospora spp reveals genes involved in the environmental adaptation and production of secondary metabolites.</title>
        <authorList>
            <person name="Abdel-Mageed W.M."/>
            <person name="Lehri B."/>
            <person name="Nouioui I."/>
            <person name="Goodfellow I."/>
            <person name="Jaspars M."/>
            <person name="Karlyshev A."/>
        </authorList>
    </citation>
    <scope>NUCLEOTIDE SEQUENCE [LARGE SCALE GENOMIC DNA]</scope>
    <source>
        <strain evidence="6 7">MT1.1</strain>
    </source>
</reference>
<dbReference type="PANTHER" id="PTHR24421:SF61">
    <property type="entry name" value="OXYGEN SENSOR HISTIDINE KINASE NREB"/>
    <property type="match status" value="1"/>
</dbReference>
<evidence type="ECO:0000256" key="3">
    <source>
        <dbReference type="ARBA" id="ARBA00023012"/>
    </source>
</evidence>
<dbReference type="EMBL" id="QWLM01000007">
    <property type="protein sequence ID" value="RHW45862.1"/>
    <property type="molecule type" value="Genomic_DNA"/>
</dbReference>
<feature type="transmembrane region" description="Helical" evidence="4">
    <location>
        <begin position="158"/>
        <end position="177"/>
    </location>
</feature>
<dbReference type="GO" id="GO:0000160">
    <property type="term" value="P:phosphorelay signal transduction system"/>
    <property type="evidence" value="ECO:0007669"/>
    <property type="project" value="UniProtKB-KW"/>
</dbReference>
<evidence type="ECO:0000256" key="2">
    <source>
        <dbReference type="ARBA" id="ARBA00022777"/>
    </source>
</evidence>
<dbReference type="GO" id="GO:0005524">
    <property type="term" value="F:ATP binding"/>
    <property type="evidence" value="ECO:0007669"/>
    <property type="project" value="UniProtKB-KW"/>
</dbReference>
<keyword evidence="2" id="KW-0418">Kinase</keyword>
<dbReference type="InterPro" id="IPR007168">
    <property type="entry name" value="Phageshock_PspC_N"/>
</dbReference>
<keyword evidence="3" id="KW-0902">Two-component regulatory system</keyword>
<feature type="transmembrane region" description="Helical" evidence="4">
    <location>
        <begin position="118"/>
        <end position="137"/>
    </location>
</feature>
<keyword evidence="1" id="KW-0808">Transferase</keyword>
<evidence type="ECO:0000256" key="1">
    <source>
        <dbReference type="ARBA" id="ARBA00022679"/>
    </source>
</evidence>
<dbReference type="AlphaFoldDB" id="A0A417Z528"/>
<keyword evidence="6" id="KW-0547">Nucleotide-binding</keyword>
<dbReference type="PANTHER" id="PTHR24421">
    <property type="entry name" value="NITRATE/NITRITE SENSOR PROTEIN NARX-RELATED"/>
    <property type="match status" value="1"/>
</dbReference>
<dbReference type="Gene3D" id="3.30.565.10">
    <property type="entry name" value="Histidine kinase-like ATPase, C-terminal domain"/>
    <property type="match status" value="1"/>
</dbReference>
<organism evidence="6 7">
    <name type="scientific">Dermacoccus abyssi</name>
    <dbReference type="NCBI Taxonomy" id="322596"/>
    <lineage>
        <taxon>Bacteria</taxon>
        <taxon>Bacillati</taxon>
        <taxon>Actinomycetota</taxon>
        <taxon>Actinomycetes</taxon>
        <taxon>Micrococcales</taxon>
        <taxon>Dermacoccaceae</taxon>
        <taxon>Dermacoccus</taxon>
    </lineage>
</organism>
<name>A0A417Z528_9MICO</name>
<feature type="transmembrane region" description="Helical" evidence="4">
    <location>
        <begin position="93"/>
        <end position="112"/>
    </location>
</feature>
<feature type="transmembrane region" description="Helical" evidence="4">
    <location>
        <begin position="55"/>
        <end position="81"/>
    </location>
</feature>
<evidence type="ECO:0000256" key="4">
    <source>
        <dbReference type="SAM" id="Phobius"/>
    </source>
</evidence>
<sequence>MTTQQSTSAPSGAERVLPAHWPDVNERPPLERLPRAGWLGGVCAGIARHLGVSAWAVRGVVIVTSLVWVGLPVYLFLWFSMPRAEQAGRTPRPRLLLASGFLIVTLVGALLADTSGVSVQLGIPLLVSSAGLVIAWSRLADRDRRAWVSSDFGRRESLLRLSFGAFLVLVGLVTAAATGRGFAGLRDVGIALVVLLGGLAAVLAPFGLRLWDDMRRDQAEKAMADARADVASHLHDSVLQTLALIQRRTNEPEIAQLARTQERDLRSWLFADDENAPEVADAPELLRGVVHAVEDGFAVPVDVIVTGQAPVTPRIEALVSAVREATTNAAKHGAPPVSVYAEFNADVAEVFVRDHGEGFDLDAVAEDRAGVRESIVGRMERHGGSARIRRLDDGLEVSLTMPLEERS</sequence>
<keyword evidence="4" id="KW-0812">Transmembrane</keyword>
<keyword evidence="6" id="KW-0067">ATP-binding</keyword>
<dbReference type="GO" id="GO:0016301">
    <property type="term" value="F:kinase activity"/>
    <property type="evidence" value="ECO:0007669"/>
    <property type="project" value="UniProtKB-KW"/>
</dbReference>
<gene>
    <name evidence="6" type="ORF">D1832_07625</name>
</gene>
<dbReference type="SUPFAM" id="SSF55874">
    <property type="entry name" value="ATPase domain of HSP90 chaperone/DNA topoisomerase II/histidine kinase"/>
    <property type="match status" value="1"/>
</dbReference>
<keyword evidence="4" id="KW-0472">Membrane</keyword>
<dbReference type="Proteomes" id="UP000285376">
    <property type="component" value="Unassembled WGS sequence"/>
</dbReference>
<feature type="domain" description="Phage shock protein PspC N-terminal" evidence="5">
    <location>
        <begin position="29"/>
        <end position="83"/>
    </location>
</feature>
<evidence type="ECO:0000313" key="7">
    <source>
        <dbReference type="Proteomes" id="UP000285376"/>
    </source>
</evidence>
<evidence type="ECO:0000259" key="5">
    <source>
        <dbReference type="Pfam" id="PF04024"/>
    </source>
</evidence>
<keyword evidence="4" id="KW-1133">Transmembrane helix</keyword>
<dbReference type="RefSeq" id="WP_118913331.1">
    <property type="nucleotide sequence ID" value="NZ_CBCRVH010000005.1"/>
</dbReference>
<evidence type="ECO:0000313" key="6">
    <source>
        <dbReference type="EMBL" id="RHW45862.1"/>
    </source>
</evidence>
<proteinExistence type="predicted"/>
<feature type="transmembrane region" description="Helical" evidence="4">
    <location>
        <begin position="189"/>
        <end position="211"/>
    </location>
</feature>
<dbReference type="InterPro" id="IPR050482">
    <property type="entry name" value="Sensor_HK_TwoCompSys"/>
</dbReference>
<accession>A0A417Z528</accession>
<protein>
    <submittedName>
        <fullName evidence="6">ATP-binding protein</fullName>
    </submittedName>
</protein>
<comment type="caution">
    <text evidence="6">The sequence shown here is derived from an EMBL/GenBank/DDBJ whole genome shotgun (WGS) entry which is preliminary data.</text>
</comment>